<dbReference type="Gene3D" id="1.10.150.650">
    <property type="match status" value="1"/>
</dbReference>
<reference evidence="2 3" key="1">
    <citation type="submission" date="2016-10" db="EMBL/GenBank/DDBJ databases">
        <authorList>
            <person name="de Groot N.N."/>
        </authorList>
    </citation>
    <scope>NUCLEOTIDE SEQUENCE [LARGE SCALE GENOMIC DNA]</scope>
    <source>
        <strain evidence="2 3">DSM 44945</strain>
    </source>
</reference>
<dbReference type="InterPro" id="IPR003141">
    <property type="entry name" value="Pol/His_phosphatase_N"/>
</dbReference>
<dbReference type="Gene3D" id="3.20.20.140">
    <property type="entry name" value="Metal-dependent hydrolases"/>
    <property type="match status" value="1"/>
</dbReference>
<dbReference type="RefSeq" id="WP_342713721.1">
    <property type="nucleotide sequence ID" value="NZ_FOOK01000002.1"/>
</dbReference>
<dbReference type="STRING" id="201973.SAMN04488025_10241"/>
<feature type="domain" description="Polymerase/histidinol phosphatase N-terminal" evidence="1">
    <location>
        <begin position="4"/>
        <end position="69"/>
    </location>
</feature>
<name>A0A1I2KJ55_9BACL</name>
<dbReference type="PANTHER" id="PTHR42924:SF3">
    <property type="entry name" value="POLYMERASE_HISTIDINOL PHOSPHATASE N-TERMINAL DOMAIN-CONTAINING PROTEIN"/>
    <property type="match status" value="1"/>
</dbReference>
<dbReference type="InterPro" id="IPR016195">
    <property type="entry name" value="Pol/histidinol_Pase-like"/>
</dbReference>
<dbReference type="GO" id="GO:0035312">
    <property type="term" value="F:5'-3' DNA exonuclease activity"/>
    <property type="evidence" value="ECO:0007669"/>
    <property type="project" value="TreeGrafter"/>
</dbReference>
<accession>A0A1I2KJ55</accession>
<dbReference type="Proteomes" id="UP000198661">
    <property type="component" value="Unassembled WGS sequence"/>
</dbReference>
<evidence type="ECO:0000313" key="3">
    <source>
        <dbReference type="Proteomes" id="UP000198661"/>
    </source>
</evidence>
<protein>
    <recommendedName>
        <fullName evidence="1">Polymerase/histidinol phosphatase N-terminal domain-containing protein</fullName>
    </recommendedName>
</protein>
<organism evidence="2 3">
    <name type="scientific">Planifilum fulgidum</name>
    <dbReference type="NCBI Taxonomy" id="201973"/>
    <lineage>
        <taxon>Bacteria</taxon>
        <taxon>Bacillati</taxon>
        <taxon>Bacillota</taxon>
        <taxon>Bacilli</taxon>
        <taxon>Bacillales</taxon>
        <taxon>Thermoactinomycetaceae</taxon>
        <taxon>Planifilum</taxon>
    </lineage>
</organism>
<dbReference type="EMBL" id="FOOK01000002">
    <property type="protein sequence ID" value="SFF66378.1"/>
    <property type="molecule type" value="Genomic_DNA"/>
</dbReference>
<dbReference type="CDD" id="cd07438">
    <property type="entry name" value="PHP_HisPPase_AMP"/>
    <property type="match status" value="1"/>
</dbReference>
<gene>
    <name evidence="2" type="ORF">SAMN04488025_10241</name>
</gene>
<evidence type="ECO:0000259" key="1">
    <source>
        <dbReference type="SMART" id="SM00481"/>
    </source>
</evidence>
<dbReference type="SUPFAM" id="SSF89550">
    <property type="entry name" value="PHP domain-like"/>
    <property type="match status" value="1"/>
</dbReference>
<dbReference type="InterPro" id="IPR004013">
    <property type="entry name" value="PHP_dom"/>
</dbReference>
<dbReference type="AlphaFoldDB" id="A0A1I2KJ55"/>
<dbReference type="SMART" id="SM00481">
    <property type="entry name" value="POLIIIAc"/>
    <property type="match status" value="1"/>
</dbReference>
<dbReference type="GO" id="GO:0004534">
    <property type="term" value="F:5'-3' RNA exonuclease activity"/>
    <property type="evidence" value="ECO:0007669"/>
    <property type="project" value="TreeGrafter"/>
</dbReference>
<dbReference type="PANTHER" id="PTHR42924">
    <property type="entry name" value="EXONUCLEASE"/>
    <property type="match status" value="1"/>
</dbReference>
<proteinExistence type="predicted"/>
<dbReference type="InterPro" id="IPR052018">
    <property type="entry name" value="PHP_domain"/>
</dbReference>
<sequence>MNRADLHTHTTASDGQYSPEELVRAAREAGLAAVAVTDHDTVAGVERAMKAGAKWGVDVIPGVEISTLAEGKEIHVLGYFPGEIGRDFAEKLRSLREVRLKRNEMMVNKLRELGIPITMEEVLAKKREQAPEANVGRPHIAEVLVDKGIVSSIDEAFKRFLGKGGAAYCTPRRISPIEAIRWISEAGGVPVLAHPGIYGDDELVESLIRNGLAGLEAYHPDHDPEAERRYEALAEKHRLIVTGGSDFHGERHGIPYHGPLGSRTVERDRVEALLALKRRG</sequence>
<keyword evidence="3" id="KW-1185">Reference proteome</keyword>
<evidence type="ECO:0000313" key="2">
    <source>
        <dbReference type="EMBL" id="SFF66378.1"/>
    </source>
</evidence>
<dbReference type="Pfam" id="PF02811">
    <property type="entry name" value="PHP"/>
    <property type="match status" value="1"/>
</dbReference>